<comment type="caution">
    <text evidence="2">The sequence shown here is derived from an EMBL/GenBank/DDBJ whole genome shotgun (WGS) entry which is preliminary data.</text>
</comment>
<protein>
    <submittedName>
        <fullName evidence="2">Uncharacterized protein</fullName>
    </submittedName>
</protein>
<evidence type="ECO:0000256" key="1">
    <source>
        <dbReference type="SAM" id="MobiDB-lite"/>
    </source>
</evidence>
<dbReference type="EMBL" id="JAVHJM010000005">
    <property type="protein sequence ID" value="KAK6513803.1"/>
    <property type="molecule type" value="Genomic_DNA"/>
</dbReference>
<proteinExistence type="predicted"/>
<dbReference type="AlphaFoldDB" id="A0AAN8NMZ7"/>
<name>A0AAN8NMZ7_9PEZI</name>
<reference evidence="2 3" key="1">
    <citation type="submission" date="2019-10" db="EMBL/GenBank/DDBJ databases">
        <authorList>
            <person name="Palmer J.M."/>
        </authorList>
    </citation>
    <scope>NUCLEOTIDE SEQUENCE [LARGE SCALE GENOMIC DNA]</scope>
    <source>
        <strain evidence="2 3">TWF506</strain>
    </source>
</reference>
<dbReference type="Proteomes" id="UP001307849">
    <property type="component" value="Unassembled WGS sequence"/>
</dbReference>
<evidence type="ECO:0000313" key="3">
    <source>
        <dbReference type="Proteomes" id="UP001307849"/>
    </source>
</evidence>
<feature type="region of interest" description="Disordered" evidence="1">
    <location>
        <begin position="130"/>
        <end position="190"/>
    </location>
</feature>
<organism evidence="2 3">
    <name type="scientific">Arthrobotrys conoides</name>
    <dbReference type="NCBI Taxonomy" id="74498"/>
    <lineage>
        <taxon>Eukaryota</taxon>
        <taxon>Fungi</taxon>
        <taxon>Dikarya</taxon>
        <taxon>Ascomycota</taxon>
        <taxon>Pezizomycotina</taxon>
        <taxon>Orbiliomycetes</taxon>
        <taxon>Orbiliales</taxon>
        <taxon>Orbiliaceae</taxon>
        <taxon>Arthrobotrys</taxon>
    </lineage>
</organism>
<evidence type="ECO:0000313" key="2">
    <source>
        <dbReference type="EMBL" id="KAK6513803.1"/>
    </source>
</evidence>
<feature type="compositionally biased region" description="Basic and acidic residues" evidence="1">
    <location>
        <begin position="135"/>
        <end position="144"/>
    </location>
</feature>
<keyword evidence="3" id="KW-1185">Reference proteome</keyword>
<sequence>MIRVFPKLCWDVSQLAEALDFAVQTQNYGLVVILGEVALIMDSAKSLDVATSILKLTWQWQKWDTDDWDFITNTNIGRKLKAAKGVLTVYRLFLEPVKSIRSGVDVGRYPDRRGSSQNDMTNSYKSQIEAASGEDNTRHTKKESQQLNSQQELQDLRIGAEEVDGFVNNPSKGGNDDEASPNIKMNQQKG</sequence>
<accession>A0AAN8NMZ7</accession>
<gene>
    <name evidence="2" type="ORF">TWF506_008238</name>
</gene>